<dbReference type="OrthoDB" id="10058025at2759"/>
<evidence type="ECO:0000313" key="1">
    <source>
        <dbReference type="EMBL" id="CAF1178106.1"/>
    </source>
</evidence>
<organism evidence="2 4">
    <name type="scientific">Adineta steineri</name>
    <dbReference type="NCBI Taxonomy" id="433720"/>
    <lineage>
        <taxon>Eukaryota</taxon>
        <taxon>Metazoa</taxon>
        <taxon>Spiralia</taxon>
        <taxon>Gnathifera</taxon>
        <taxon>Rotifera</taxon>
        <taxon>Eurotatoria</taxon>
        <taxon>Bdelloidea</taxon>
        <taxon>Adinetida</taxon>
        <taxon>Adinetidae</taxon>
        <taxon>Adineta</taxon>
    </lineage>
</organism>
<keyword evidence="4" id="KW-1185">Reference proteome</keyword>
<accession>A0A814Z661</accession>
<dbReference type="Proteomes" id="UP000663877">
    <property type="component" value="Unassembled WGS sequence"/>
</dbReference>
<name>A0A814Z661_9BILA</name>
<comment type="caution">
    <text evidence="2">The sequence shown here is derived from an EMBL/GenBank/DDBJ whole genome shotgun (WGS) entry which is preliminary data.</text>
</comment>
<dbReference type="EMBL" id="CAJNOM010000215">
    <property type="protein sequence ID" value="CAF1240885.1"/>
    <property type="molecule type" value="Genomic_DNA"/>
</dbReference>
<sequence length="95" mass="10973">MSLCLIVHGGLIPHHPNLYDEDVLAYLDANGLLNNENENSNRVERPRAINYQPSIPSIYDDSFIRQLINHQKNAKRSKLNLHTNLNLPRYLRALD</sequence>
<reference evidence="2" key="1">
    <citation type="submission" date="2021-02" db="EMBL/GenBank/DDBJ databases">
        <authorList>
            <person name="Nowell W R."/>
        </authorList>
    </citation>
    <scope>NUCLEOTIDE SEQUENCE</scope>
</reference>
<evidence type="ECO:0000313" key="3">
    <source>
        <dbReference type="EMBL" id="CAF1240885.1"/>
    </source>
</evidence>
<dbReference type="Proteomes" id="UP000663832">
    <property type="component" value="Unassembled WGS sequence"/>
</dbReference>
<dbReference type="AlphaFoldDB" id="A0A814Z661"/>
<dbReference type="EMBL" id="CAJNOM010000215">
    <property type="protein sequence ID" value="CAF1239377.1"/>
    <property type="molecule type" value="Genomic_DNA"/>
</dbReference>
<protein>
    <submittedName>
        <fullName evidence="2">Uncharacterized protein</fullName>
    </submittedName>
</protein>
<evidence type="ECO:0000313" key="4">
    <source>
        <dbReference type="Proteomes" id="UP000663832"/>
    </source>
</evidence>
<gene>
    <name evidence="1" type="ORF">BJG266_LOCUS25600</name>
    <name evidence="2" type="ORF">QVE165_LOCUS27884</name>
    <name evidence="3" type="ORF">QVE165_LOCUS27969</name>
</gene>
<dbReference type="EMBL" id="CAJNOI010000199">
    <property type="protein sequence ID" value="CAF1178106.1"/>
    <property type="molecule type" value="Genomic_DNA"/>
</dbReference>
<evidence type="ECO:0000313" key="2">
    <source>
        <dbReference type="EMBL" id="CAF1239377.1"/>
    </source>
</evidence>
<proteinExistence type="predicted"/>